<feature type="domain" description="Mur ligase N-terminal catalytic" evidence="1">
    <location>
        <begin position="23"/>
        <end position="95"/>
    </location>
</feature>
<dbReference type="Gene3D" id="3.40.1390.10">
    <property type="entry name" value="MurE/MurF, N-terminal domain"/>
    <property type="match status" value="1"/>
</dbReference>
<evidence type="ECO:0000259" key="1">
    <source>
        <dbReference type="Pfam" id="PF01225"/>
    </source>
</evidence>
<dbReference type="AlphaFoldDB" id="X1HTD4"/>
<organism evidence="2">
    <name type="scientific">marine sediment metagenome</name>
    <dbReference type="NCBI Taxonomy" id="412755"/>
    <lineage>
        <taxon>unclassified sequences</taxon>
        <taxon>metagenomes</taxon>
        <taxon>ecological metagenomes</taxon>
    </lineage>
</organism>
<sequence length="126" mass="14166">MKLSRIIEIINPVLVRNFTDVDIKSLAYDSRNVTAETLFFAIHGEKYDGHKFIQDAIERGANSCVVEKEEKISTVPLIKVENARETLAEISTHFYGFPSRKLLVVGITGTNGKTTTSFLIKCIRCM</sequence>
<accession>X1HTD4</accession>
<dbReference type="SUPFAM" id="SSF53623">
    <property type="entry name" value="MurD-like peptide ligases, catalytic domain"/>
    <property type="match status" value="1"/>
</dbReference>
<gene>
    <name evidence="2" type="ORF">S03H2_53274</name>
</gene>
<dbReference type="PANTHER" id="PTHR23135:SF4">
    <property type="entry name" value="UDP-N-ACETYLMURAMOYL-L-ALANYL-D-GLUTAMATE--2,6-DIAMINOPIMELATE LIGASE MURE HOMOLOG, CHLOROPLASTIC"/>
    <property type="match status" value="1"/>
</dbReference>
<dbReference type="SUPFAM" id="SSF63418">
    <property type="entry name" value="MurE/MurF N-terminal domain"/>
    <property type="match status" value="1"/>
</dbReference>
<protein>
    <recommendedName>
        <fullName evidence="1">Mur ligase N-terminal catalytic domain-containing protein</fullName>
    </recommendedName>
</protein>
<dbReference type="GO" id="GO:0016881">
    <property type="term" value="F:acid-amino acid ligase activity"/>
    <property type="evidence" value="ECO:0007669"/>
    <property type="project" value="InterPro"/>
</dbReference>
<dbReference type="InterPro" id="IPR036565">
    <property type="entry name" value="Mur-like_cat_sf"/>
</dbReference>
<comment type="caution">
    <text evidence="2">The sequence shown here is derived from an EMBL/GenBank/DDBJ whole genome shotgun (WGS) entry which is preliminary data.</text>
</comment>
<dbReference type="GO" id="GO:0005524">
    <property type="term" value="F:ATP binding"/>
    <property type="evidence" value="ECO:0007669"/>
    <property type="project" value="InterPro"/>
</dbReference>
<reference evidence="2" key="1">
    <citation type="journal article" date="2014" name="Front. Microbiol.">
        <title>High frequency of phylogenetically diverse reductive dehalogenase-homologous genes in deep subseafloor sedimentary metagenomes.</title>
        <authorList>
            <person name="Kawai M."/>
            <person name="Futagami T."/>
            <person name="Toyoda A."/>
            <person name="Takaki Y."/>
            <person name="Nishi S."/>
            <person name="Hori S."/>
            <person name="Arai W."/>
            <person name="Tsubouchi T."/>
            <person name="Morono Y."/>
            <person name="Uchiyama I."/>
            <person name="Ito T."/>
            <person name="Fujiyama A."/>
            <person name="Inagaki F."/>
            <person name="Takami H."/>
        </authorList>
    </citation>
    <scope>NUCLEOTIDE SEQUENCE</scope>
    <source>
        <strain evidence="2">Expedition CK06-06</strain>
    </source>
</reference>
<proteinExistence type="predicted"/>
<dbReference type="PANTHER" id="PTHR23135">
    <property type="entry name" value="MUR LIGASE FAMILY MEMBER"/>
    <property type="match status" value="1"/>
</dbReference>
<dbReference type="Pfam" id="PF01225">
    <property type="entry name" value="Mur_ligase"/>
    <property type="match status" value="1"/>
</dbReference>
<evidence type="ECO:0000313" key="2">
    <source>
        <dbReference type="EMBL" id="GAH72742.1"/>
    </source>
</evidence>
<dbReference type="Gene3D" id="3.40.1190.10">
    <property type="entry name" value="Mur-like, catalytic domain"/>
    <property type="match status" value="1"/>
</dbReference>
<name>X1HTD4_9ZZZZ</name>
<dbReference type="EMBL" id="BARU01033902">
    <property type="protein sequence ID" value="GAH72742.1"/>
    <property type="molecule type" value="Genomic_DNA"/>
</dbReference>
<dbReference type="InterPro" id="IPR000713">
    <property type="entry name" value="Mur_ligase_N"/>
</dbReference>
<feature type="non-terminal residue" evidence="2">
    <location>
        <position position="126"/>
    </location>
</feature>
<dbReference type="InterPro" id="IPR035911">
    <property type="entry name" value="MurE/MurF_N"/>
</dbReference>